<organism evidence="1 2">
    <name type="scientific">Candidatus Syntrophosphaera thermopropionivorans</name>
    <dbReference type="NCBI Taxonomy" id="2593015"/>
    <lineage>
        <taxon>Bacteria</taxon>
        <taxon>Pseudomonadati</taxon>
        <taxon>Candidatus Cloacimonadota</taxon>
        <taxon>Candidatus Cloacimonadia</taxon>
        <taxon>Candidatus Cloacimonadales</taxon>
        <taxon>Candidatus Cloacimonadaceae</taxon>
        <taxon>Candidatus Syntrophosphaera</taxon>
    </lineage>
</organism>
<keyword evidence="2" id="KW-1185">Reference proteome</keyword>
<sequence>MKKLTLLLIILTLSTFTFADIYIIGTDVTTTFNCPFNGYYNYNWSKVIWTASELSTAGIPANTPITGLGFYVHNTISNCTMLDQRIYVRNTILTEYSTETDETGTGYPDNTTFNYVFQGDITYNGSGWNYIYFTVPYTWDGTSNLEFLFENWDGTYTEDYPLFRYTSTSPLYTIVYKQLDASFPAIPGTRHYRRPNVAIVTPASIPPGVPVLSLPVDGATDLSITPTLSWSTPITGGDPTGYRIYLGTSTTFTTPFADVNATTLSYTVPSTTPLLYNTTYYWTVSAYNASGEGNPAEIRNFTTRTDPTITTLPYITDFSTWIPTNWTQLKYQFGGIPVTGGSWEQDDWLNVTYPVNKAAKINIFFNTHYDWLITPPIQIPAAGYELKFDLALTQWNTSNPVVPGEQADDRFLVVISDNPDMSSPTILMEWNNTGSPNVYDNIPATGGTYIIALNDYVGTKYIGFYAESLEDTYGDNDLFIDNVIIRETPSAPILTYRPTSINFGSLLQNVPSTPVNVTITNSGVGTIHIGISDISIIGPYAAMFSFDSTNLPADLNAGQSVIIPVTATVTIEGPVSATLRITYNSTNYDVALSAEGLPEETVIIGTGTSTQRQPFGILWGYERSAALYNNEQIDRYGIIEKIGWNCSTADVSPVPYKIYIMQTNDTAFTSMTWDAFIANATLVDEGTYTFSTTNWHLFELDIPFSYTSGHLVIAVETAFGQGGISPYPYFYYTSGTTGCHQYWYADNTPPTGNGSLNANIPNIMLKFEEAQPPLPVELSSFTAVLTNDLYVQLTWVSQSETNLSGYRVYRNEEKSLDNAILITPTMIPATNTTQEHSYTIVDSEVENHTTYYYWLESVDYNNSEFHGPVIVTVEGNVPPVLPEVTTLNSAYPNPFRANNSTKIEVGIKAGETGTLTIYNIRGEVVKAVKLTQGYHTINWDGKDNKGKTCGSGIYFYRLNTPSLNQIKKMVIIK</sequence>
<accession>A0AC61QHZ7</accession>
<dbReference type="EMBL" id="SMOG01000023">
    <property type="protein sequence ID" value="TDF72591.1"/>
    <property type="molecule type" value="Genomic_DNA"/>
</dbReference>
<evidence type="ECO:0000313" key="2">
    <source>
        <dbReference type="Proteomes" id="UP000294588"/>
    </source>
</evidence>
<gene>
    <name evidence="1" type="ORF">E0946_06160</name>
</gene>
<evidence type="ECO:0000313" key="1">
    <source>
        <dbReference type="EMBL" id="TDF72591.1"/>
    </source>
</evidence>
<reference evidence="1" key="1">
    <citation type="submission" date="2019-03" db="EMBL/GenBank/DDBJ databases">
        <title>Candidatus Syntrophosphaera thermopropionivorans: a novel player in syntrophic propionate oxidation during anaerobic digestion.</title>
        <authorList>
            <person name="Dyksma S."/>
        </authorList>
    </citation>
    <scope>NUCLEOTIDE SEQUENCE</scope>
    <source>
        <strain evidence="1">W5</strain>
    </source>
</reference>
<name>A0AC61QHZ7_9BACT</name>
<proteinExistence type="predicted"/>
<protein>
    <submittedName>
        <fullName evidence="1">Choice-of-anchor D domain-containing protein</fullName>
    </submittedName>
</protein>
<dbReference type="Proteomes" id="UP000294588">
    <property type="component" value="Unassembled WGS sequence"/>
</dbReference>
<comment type="caution">
    <text evidence="1">The sequence shown here is derived from an EMBL/GenBank/DDBJ whole genome shotgun (WGS) entry which is preliminary data.</text>
</comment>